<dbReference type="SUPFAM" id="SSF56112">
    <property type="entry name" value="Protein kinase-like (PK-like)"/>
    <property type="match status" value="1"/>
</dbReference>
<feature type="binding site" evidence="6">
    <location>
        <position position="72"/>
    </location>
    <ligand>
        <name>ATP</name>
        <dbReference type="ChEBI" id="CHEBI:30616"/>
    </ligand>
</feature>
<evidence type="ECO:0000256" key="4">
    <source>
        <dbReference type="ARBA" id="ARBA00022777"/>
    </source>
</evidence>
<dbReference type="GO" id="GO:0004674">
    <property type="term" value="F:protein serine/threonine kinase activity"/>
    <property type="evidence" value="ECO:0007669"/>
    <property type="project" value="UniProtKB-KW"/>
</dbReference>
<evidence type="ECO:0000313" key="11">
    <source>
        <dbReference type="Proteomes" id="UP001445335"/>
    </source>
</evidence>
<dbReference type="SMART" id="SM00220">
    <property type="entry name" value="S_TKc"/>
    <property type="match status" value="1"/>
</dbReference>
<evidence type="ECO:0000256" key="2">
    <source>
        <dbReference type="ARBA" id="ARBA00022679"/>
    </source>
</evidence>
<keyword evidence="4" id="KW-0418">Kinase</keyword>
<sequence>MTLGLRLLQSSPGARTHLPGAAAAGGRLAVSTHMPLLGRRYRYLSLLGEGASAQVVLAEDVLGGASELVAIKVMRRQYAYAGQKEARALRFAPAAARAVQLRGVFCHSGHVCLVLERLVPSLLDYVAESACLAPAARLANLRALALQLLGAVAALHARGVVHADLKPENLLLVAPLGDGSEGACPQVRLADFGSAFSVTATDTASLAFDVQTLPYRAPEVALGRGGRAAMDAWSLGCVLAELALHRPLFPAHSPSQLLLQMEAALGPLPPALRVAPGRAQGSYPGGLGRGLETPAAPQPRSLKGRATGLQASGALASCPDPGMAPDSRRRQLLKGADPEADRAPAMVPGRGLLASWAEALPPLGAELARVDRSAADLILRLLAWDPARRLTPAEALSHPFLSAVSPAGELLAALRGQIAAEQLRALCR</sequence>
<evidence type="ECO:0000256" key="7">
    <source>
        <dbReference type="RuleBase" id="RU000304"/>
    </source>
</evidence>
<dbReference type="InterPro" id="IPR017441">
    <property type="entry name" value="Protein_kinase_ATP_BS"/>
</dbReference>
<evidence type="ECO:0000256" key="5">
    <source>
        <dbReference type="ARBA" id="ARBA00022840"/>
    </source>
</evidence>
<proteinExistence type="inferred from homology"/>
<evidence type="ECO:0000313" key="10">
    <source>
        <dbReference type="EMBL" id="KAK9826879.1"/>
    </source>
</evidence>
<feature type="region of interest" description="Disordered" evidence="8">
    <location>
        <begin position="276"/>
        <end position="328"/>
    </location>
</feature>
<name>A0AAW1QZB3_9CHLO</name>
<organism evidence="10 11">
    <name type="scientific">Elliptochloris bilobata</name>
    <dbReference type="NCBI Taxonomy" id="381761"/>
    <lineage>
        <taxon>Eukaryota</taxon>
        <taxon>Viridiplantae</taxon>
        <taxon>Chlorophyta</taxon>
        <taxon>core chlorophytes</taxon>
        <taxon>Trebouxiophyceae</taxon>
        <taxon>Trebouxiophyceae incertae sedis</taxon>
        <taxon>Elliptochloris clade</taxon>
        <taxon>Elliptochloris</taxon>
    </lineage>
</organism>
<evidence type="ECO:0000256" key="6">
    <source>
        <dbReference type="PROSITE-ProRule" id="PRU10141"/>
    </source>
</evidence>
<dbReference type="Pfam" id="PF00069">
    <property type="entry name" value="Pkinase"/>
    <property type="match status" value="1"/>
</dbReference>
<reference evidence="10 11" key="1">
    <citation type="journal article" date="2024" name="Nat. Commun.">
        <title>Phylogenomics reveals the evolutionary origins of lichenization in chlorophyte algae.</title>
        <authorList>
            <person name="Puginier C."/>
            <person name="Libourel C."/>
            <person name="Otte J."/>
            <person name="Skaloud P."/>
            <person name="Haon M."/>
            <person name="Grisel S."/>
            <person name="Petersen M."/>
            <person name="Berrin J.G."/>
            <person name="Delaux P.M."/>
            <person name="Dal Grande F."/>
            <person name="Keller J."/>
        </authorList>
    </citation>
    <scope>NUCLEOTIDE SEQUENCE [LARGE SCALE GENOMIC DNA]</scope>
    <source>
        <strain evidence="10 11">SAG 245.80</strain>
    </source>
</reference>
<keyword evidence="5 6" id="KW-0067">ATP-binding</keyword>
<evidence type="ECO:0000256" key="8">
    <source>
        <dbReference type="SAM" id="MobiDB-lite"/>
    </source>
</evidence>
<dbReference type="AlphaFoldDB" id="A0AAW1QZB3"/>
<dbReference type="InterPro" id="IPR050494">
    <property type="entry name" value="Ser_Thr_dual-spec_kinase"/>
</dbReference>
<comment type="similarity">
    <text evidence="7">Belongs to the protein kinase superfamily.</text>
</comment>
<dbReference type="InterPro" id="IPR008271">
    <property type="entry name" value="Ser/Thr_kinase_AS"/>
</dbReference>
<dbReference type="PROSITE" id="PS00107">
    <property type="entry name" value="PROTEIN_KINASE_ATP"/>
    <property type="match status" value="1"/>
</dbReference>
<evidence type="ECO:0000259" key="9">
    <source>
        <dbReference type="PROSITE" id="PS50011"/>
    </source>
</evidence>
<accession>A0AAW1QZB3</accession>
<dbReference type="PROSITE" id="PS50011">
    <property type="entry name" value="PROTEIN_KINASE_DOM"/>
    <property type="match status" value="1"/>
</dbReference>
<keyword evidence="11" id="KW-1185">Reference proteome</keyword>
<dbReference type="PROSITE" id="PS00108">
    <property type="entry name" value="PROTEIN_KINASE_ST"/>
    <property type="match status" value="1"/>
</dbReference>
<keyword evidence="3 6" id="KW-0547">Nucleotide-binding</keyword>
<comment type="caution">
    <text evidence="10">The sequence shown here is derived from an EMBL/GenBank/DDBJ whole genome shotgun (WGS) entry which is preliminary data.</text>
</comment>
<dbReference type="GO" id="GO:0005524">
    <property type="term" value="F:ATP binding"/>
    <property type="evidence" value="ECO:0007669"/>
    <property type="project" value="UniProtKB-UniRule"/>
</dbReference>
<evidence type="ECO:0000256" key="3">
    <source>
        <dbReference type="ARBA" id="ARBA00022741"/>
    </source>
</evidence>
<dbReference type="Proteomes" id="UP001445335">
    <property type="component" value="Unassembled WGS sequence"/>
</dbReference>
<evidence type="ECO:0000256" key="1">
    <source>
        <dbReference type="ARBA" id="ARBA00022527"/>
    </source>
</evidence>
<dbReference type="PANTHER" id="PTHR24058:SF130">
    <property type="entry name" value="SERINE_THREONINE PROTEIN KINASES-RELATED"/>
    <property type="match status" value="1"/>
</dbReference>
<gene>
    <name evidence="10" type="ORF">WJX81_003020</name>
</gene>
<dbReference type="InterPro" id="IPR000719">
    <property type="entry name" value="Prot_kinase_dom"/>
</dbReference>
<keyword evidence="2" id="KW-0808">Transferase</keyword>
<protein>
    <recommendedName>
        <fullName evidence="9">Protein kinase domain-containing protein</fullName>
    </recommendedName>
</protein>
<dbReference type="EMBL" id="JALJOU010000061">
    <property type="protein sequence ID" value="KAK9826879.1"/>
    <property type="molecule type" value="Genomic_DNA"/>
</dbReference>
<dbReference type="PANTHER" id="PTHR24058">
    <property type="entry name" value="DUAL SPECIFICITY PROTEIN KINASE"/>
    <property type="match status" value="1"/>
</dbReference>
<dbReference type="Gene3D" id="1.10.510.10">
    <property type="entry name" value="Transferase(Phosphotransferase) domain 1"/>
    <property type="match status" value="2"/>
</dbReference>
<feature type="domain" description="Protein kinase" evidence="9">
    <location>
        <begin position="41"/>
        <end position="401"/>
    </location>
</feature>
<keyword evidence="1 7" id="KW-0723">Serine/threonine-protein kinase</keyword>
<dbReference type="InterPro" id="IPR011009">
    <property type="entry name" value="Kinase-like_dom_sf"/>
</dbReference>